<dbReference type="InterPro" id="IPR052930">
    <property type="entry name" value="TA_antitoxin_MntA"/>
</dbReference>
<dbReference type="Proteomes" id="UP000694287">
    <property type="component" value="Unassembled WGS sequence"/>
</dbReference>
<comment type="caution">
    <text evidence="2">The sequence shown here is derived from an EMBL/GenBank/DDBJ whole genome shotgun (WGS) entry which is preliminary data.</text>
</comment>
<feature type="domain" description="Polymerase beta nucleotidyltransferase" evidence="1">
    <location>
        <begin position="4"/>
        <end position="90"/>
    </location>
</feature>
<dbReference type="PANTHER" id="PTHR43852:SF3">
    <property type="entry name" value="NUCLEOTIDYLTRANSFERASE"/>
    <property type="match status" value="1"/>
</dbReference>
<evidence type="ECO:0000259" key="1">
    <source>
        <dbReference type="Pfam" id="PF18765"/>
    </source>
</evidence>
<dbReference type="InterPro" id="IPR041633">
    <property type="entry name" value="Polbeta"/>
</dbReference>
<name>A0ABS6UU86_9PSEU</name>
<proteinExistence type="predicted"/>
<reference evidence="2 3" key="1">
    <citation type="submission" date="2020-11" db="EMBL/GenBank/DDBJ databases">
        <title>Pseudonocardia abyssalis sp. nov. and Pseudonocardia oceani sp. nov., description and phylogenomic analysis of two novel actinomycetes isolated from the deep Southern Ocean.</title>
        <authorList>
            <person name="Parra J."/>
        </authorList>
    </citation>
    <scope>NUCLEOTIDE SEQUENCE [LARGE SCALE GENOMIC DNA]</scope>
    <source>
        <strain evidence="2 3">KRD-168</strain>
    </source>
</reference>
<sequence length="125" mass="13370">MDVEAIAALLPRHPGLRLVVLHGSRARGDHGPAADWDIGVLTDGRVDLGALTADLTAVLGTDAVDVVDLDRTSALLRYRAARDGIALLESRPDAFLEFRLEATRYWCDAGPVIRAAQESVLADLG</sequence>
<dbReference type="PANTHER" id="PTHR43852">
    <property type="entry name" value="NUCLEOTIDYLTRANSFERASE"/>
    <property type="match status" value="1"/>
</dbReference>
<evidence type="ECO:0000313" key="2">
    <source>
        <dbReference type="EMBL" id="MBW0135826.1"/>
    </source>
</evidence>
<accession>A0ABS6UU86</accession>
<protein>
    <submittedName>
        <fullName evidence="2">Nucleotidyltransferase domain-containing protein</fullName>
    </submittedName>
</protein>
<dbReference type="NCBIfam" id="NF047752">
    <property type="entry name" value="MntA_antitoxin"/>
    <property type="match status" value="1"/>
</dbReference>
<dbReference type="RefSeq" id="WP_218601686.1">
    <property type="nucleotide sequence ID" value="NZ_JADQDJ010000030.1"/>
</dbReference>
<dbReference type="CDD" id="cd05403">
    <property type="entry name" value="NT_KNTase_like"/>
    <property type="match status" value="1"/>
</dbReference>
<keyword evidence="3" id="KW-1185">Reference proteome</keyword>
<organism evidence="2 3">
    <name type="scientific">Pseudonocardia abyssalis</name>
    <dbReference type="NCBI Taxonomy" id="2792008"/>
    <lineage>
        <taxon>Bacteria</taxon>
        <taxon>Bacillati</taxon>
        <taxon>Actinomycetota</taxon>
        <taxon>Actinomycetes</taxon>
        <taxon>Pseudonocardiales</taxon>
        <taxon>Pseudonocardiaceae</taxon>
        <taxon>Pseudonocardia</taxon>
    </lineage>
</organism>
<dbReference type="EMBL" id="JADQDK010000001">
    <property type="protein sequence ID" value="MBW0135826.1"/>
    <property type="molecule type" value="Genomic_DNA"/>
</dbReference>
<gene>
    <name evidence="2" type="ORF">I4I81_16400</name>
</gene>
<evidence type="ECO:0000313" key="3">
    <source>
        <dbReference type="Proteomes" id="UP000694287"/>
    </source>
</evidence>
<dbReference type="Pfam" id="PF18765">
    <property type="entry name" value="Polbeta"/>
    <property type="match status" value="1"/>
</dbReference>